<dbReference type="Pfam" id="PF00646">
    <property type="entry name" value="F-box"/>
    <property type="match status" value="1"/>
</dbReference>
<keyword evidence="3" id="KW-1185">Reference proteome</keyword>
<evidence type="ECO:0000313" key="2">
    <source>
        <dbReference type="EMBL" id="KAJ7739974.1"/>
    </source>
</evidence>
<evidence type="ECO:0000259" key="1">
    <source>
        <dbReference type="PROSITE" id="PS50181"/>
    </source>
</evidence>
<proteinExistence type="predicted"/>
<dbReference type="InterPro" id="IPR001810">
    <property type="entry name" value="F-box_dom"/>
</dbReference>
<dbReference type="Proteomes" id="UP001215280">
    <property type="component" value="Unassembled WGS sequence"/>
</dbReference>
<dbReference type="SMART" id="SM00256">
    <property type="entry name" value="FBOX"/>
    <property type="match status" value="1"/>
</dbReference>
<dbReference type="InterPro" id="IPR036047">
    <property type="entry name" value="F-box-like_dom_sf"/>
</dbReference>
<dbReference type="PROSITE" id="PS50181">
    <property type="entry name" value="FBOX"/>
    <property type="match status" value="1"/>
</dbReference>
<feature type="domain" description="F-box" evidence="1">
    <location>
        <begin position="17"/>
        <end position="63"/>
    </location>
</feature>
<organism evidence="2 3">
    <name type="scientific">Mycena maculata</name>
    <dbReference type="NCBI Taxonomy" id="230809"/>
    <lineage>
        <taxon>Eukaryota</taxon>
        <taxon>Fungi</taxon>
        <taxon>Dikarya</taxon>
        <taxon>Basidiomycota</taxon>
        <taxon>Agaricomycotina</taxon>
        <taxon>Agaricomycetes</taxon>
        <taxon>Agaricomycetidae</taxon>
        <taxon>Agaricales</taxon>
        <taxon>Marasmiineae</taxon>
        <taxon>Mycenaceae</taxon>
        <taxon>Mycena</taxon>
    </lineage>
</organism>
<gene>
    <name evidence="2" type="ORF">DFH07DRAFT_70581</name>
</gene>
<name>A0AAD7IEE6_9AGAR</name>
<dbReference type="SUPFAM" id="SSF81383">
    <property type="entry name" value="F-box domain"/>
    <property type="match status" value="1"/>
</dbReference>
<dbReference type="EMBL" id="JARJLG010000129">
    <property type="protein sequence ID" value="KAJ7739974.1"/>
    <property type="molecule type" value="Genomic_DNA"/>
</dbReference>
<dbReference type="AlphaFoldDB" id="A0AAD7IEE6"/>
<dbReference type="CDD" id="cd09917">
    <property type="entry name" value="F-box_SF"/>
    <property type="match status" value="1"/>
</dbReference>
<accession>A0AAD7IEE6</accession>
<protein>
    <recommendedName>
        <fullName evidence="1">F-box domain-containing protein</fullName>
    </recommendedName>
</protein>
<comment type="caution">
    <text evidence="2">The sequence shown here is derived from an EMBL/GenBank/DDBJ whole genome shotgun (WGS) entry which is preliminary data.</text>
</comment>
<dbReference type="Gene3D" id="1.20.1280.50">
    <property type="match status" value="1"/>
</dbReference>
<reference evidence="2" key="1">
    <citation type="submission" date="2023-03" db="EMBL/GenBank/DDBJ databases">
        <title>Massive genome expansion in bonnet fungi (Mycena s.s.) driven by repeated elements and novel gene families across ecological guilds.</title>
        <authorList>
            <consortium name="Lawrence Berkeley National Laboratory"/>
            <person name="Harder C.B."/>
            <person name="Miyauchi S."/>
            <person name="Viragh M."/>
            <person name="Kuo A."/>
            <person name="Thoen E."/>
            <person name="Andreopoulos B."/>
            <person name="Lu D."/>
            <person name="Skrede I."/>
            <person name="Drula E."/>
            <person name="Henrissat B."/>
            <person name="Morin E."/>
            <person name="Kohler A."/>
            <person name="Barry K."/>
            <person name="LaButti K."/>
            <person name="Morin E."/>
            <person name="Salamov A."/>
            <person name="Lipzen A."/>
            <person name="Mereny Z."/>
            <person name="Hegedus B."/>
            <person name="Baldrian P."/>
            <person name="Stursova M."/>
            <person name="Weitz H."/>
            <person name="Taylor A."/>
            <person name="Grigoriev I.V."/>
            <person name="Nagy L.G."/>
            <person name="Martin F."/>
            <person name="Kauserud H."/>
        </authorList>
    </citation>
    <scope>NUCLEOTIDE SEQUENCE</scope>
    <source>
        <strain evidence="2">CBHHK188m</strain>
    </source>
</reference>
<sequence>MSKNSRPFASPFSPNQMLNLMELPLDNVIQIFKFVDPADIFTLQRTCKKFLDLTLTRTVWLNALRRICEMNSLFEPSFPFDDMSLLELQRAATSVSRRFTKKLYKPEGDALSPFVSRILTPRVVKTSNVAARDPGVLKTLDLVPGGRFLFITTDTVVHLWDLGQGANKLIKPHALASIELPDQSSEASISFLPTPDGTGLEVMATSLEQDGSRKFTIAVYRIYPLATNPEFVPVTEAIPFPNVYIMRSFLVKPGRCVLHCVRHVYVWDTTRNLWAGWKTGESNKVFVHQDMLVTVGPRTISIWEMPIPSCETFAACRIDDYRPMMSLSHPFPRHEIEMPTSTDWFSSVGTQPCFLSLVGFVKEKRQIARYTMQHLDSTNSNLPRCIPILMDTVQIPDTVSDEYICDDIHSCGGDALTVWTSKTAAVIEVHISPMPVERKAAGAPFKSDFNFSLCAATGRLCTTIGQANEILVLDFLLPN</sequence>
<evidence type="ECO:0000313" key="3">
    <source>
        <dbReference type="Proteomes" id="UP001215280"/>
    </source>
</evidence>